<protein>
    <submittedName>
        <fullName evidence="1">Uncharacterized protein</fullName>
    </submittedName>
</protein>
<reference evidence="1" key="1">
    <citation type="journal article" date="2014" name="Front. Microbiol.">
        <title>High frequency of phylogenetically diverse reductive dehalogenase-homologous genes in deep subseafloor sedimentary metagenomes.</title>
        <authorList>
            <person name="Kawai M."/>
            <person name="Futagami T."/>
            <person name="Toyoda A."/>
            <person name="Takaki Y."/>
            <person name="Nishi S."/>
            <person name="Hori S."/>
            <person name="Arai W."/>
            <person name="Tsubouchi T."/>
            <person name="Morono Y."/>
            <person name="Uchiyama I."/>
            <person name="Ito T."/>
            <person name="Fujiyama A."/>
            <person name="Inagaki F."/>
            <person name="Takami H."/>
        </authorList>
    </citation>
    <scope>NUCLEOTIDE SEQUENCE</scope>
    <source>
        <strain evidence="1">Expedition CK06-06</strain>
    </source>
</reference>
<accession>X1FIN4</accession>
<dbReference type="AlphaFoldDB" id="X1FIN4"/>
<evidence type="ECO:0000313" key="1">
    <source>
        <dbReference type="EMBL" id="GAH45496.1"/>
    </source>
</evidence>
<organism evidence="1">
    <name type="scientific">marine sediment metagenome</name>
    <dbReference type="NCBI Taxonomy" id="412755"/>
    <lineage>
        <taxon>unclassified sequences</taxon>
        <taxon>metagenomes</taxon>
        <taxon>ecological metagenomes</taxon>
    </lineage>
</organism>
<dbReference type="EMBL" id="BARU01006143">
    <property type="protein sequence ID" value="GAH45496.1"/>
    <property type="molecule type" value="Genomic_DNA"/>
</dbReference>
<proteinExistence type="predicted"/>
<comment type="caution">
    <text evidence="1">The sequence shown here is derived from an EMBL/GenBank/DDBJ whole genome shotgun (WGS) entry which is preliminary data.</text>
</comment>
<name>X1FIN4_9ZZZZ</name>
<sequence length="121" mass="12900">MGEDKRTCVKVTAHYSDGSTEDFDIFLLTAANGLTLVGMDEGEPLYMGEKGKFGVMNLGRIAAPPDVVAAIVKSAISGLGNLFADLPPPVALQLLQMMNGIKMSTTGHSEGRIKRMNSQEN</sequence>
<gene>
    <name evidence="1" type="ORF">S03H2_12064</name>
</gene>